<evidence type="ECO:0000313" key="1">
    <source>
        <dbReference type="EMBL" id="KOY35453.1"/>
    </source>
</evidence>
<accession>A0AAW3IZU4</accession>
<sequence length="67" mass="7808">MEGYSLKYDEKGDVTQTFVLFTPEGERCCTAIEKIFKEREDLPIMVQNVVNNAIICLLFLDRKTSFR</sequence>
<reference evidence="1 2" key="1">
    <citation type="submission" date="2015-07" db="EMBL/GenBank/DDBJ databases">
        <title>Foodborne Vibrio parahaemolyticus Isolates.</title>
        <authorList>
            <person name="Ronholm J."/>
            <person name="Petronella N."/>
            <person name="Kenwell R."/>
            <person name="Banerjee S."/>
        </authorList>
    </citation>
    <scope>NUCLEOTIDE SEQUENCE [LARGE SCALE GENOMIC DNA]</scope>
    <source>
        <strain evidence="1 2">HS-06-05</strain>
    </source>
</reference>
<name>A0AAW3IZU4_VIBPH</name>
<proteinExistence type="predicted"/>
<dbReference type="AlphaFoldDB" id="A0AAW3IZU4"/>
<dbReference type="Proteomes" id="UP000037697">
    <property type="component" value="Unassembled WGS sequence"/>
</dbReference>
<evidence type="ECO:0000313" key="2">
    <source>
        <dbReference type="Proteomes" id="UP000037697"/>
    </source>
</evidence>
<protein>
    <recommendedName>
        <fullName evidence="3">MarR family transcriptional regulator</fullName>
    </recommendedName>
</protein>
<comment type="caution">
    <text evidence="1">The sequence shown here is derived from an EMBL/GenBank/DDBJ whole genome shotgun (WGS) entry which is preliminary data.</text>
</comment>
<evidence type="ECO:0008006" key="3">
    <source>
        <dbReference type="Google" id="ProtNLM"/>
    </source>
</evidence>
<gene>
    <name evidence="1" type="ORF">ACX05_07675</name>
</gene>
<organism evidence="1 2">
    <name type="scientific">Vibrio parahaemolyticus</name>
    <dbReference type="NCBI Taxonomy" id="670"/>
    <lineage>
        <taxon>Bacteria</taxon>
        <taxon>Pseudomonadati</taxon>
        <taxon>Pseudomonadota</taxon>
        <taxon>Gammaproteobacteria</taxon>
        <taxon>Vibrionales</taxon>
        <taxon>Vibrionaceae</taxon>
        <taxon>Vibrio</taxon>
    </lineage>
</organism>
<dbReference type="EMBL" id="LIRS01000059">
    <property type="protein sequence ID" value="KOY35453.1"/>
    <property type="molecule type" value="Genomic_DNA"/>
</dbReference>